<dbReference type="SMART" id="SM00260">
    <property type="entry name" value="CheW"/>
    <property type="match status" value="1"/>
</dbReference>
<dbReference type="PANTHER" id="PTHR22617:SF43">
    <property type="entry name" value="PROTEIN PILI"/>
    <property type="match status" value="1"/>
</dbReference>
<reference evidence="3" key="1">
    <citation type="submission" date="2022-10" db="EMBL/GenBank/DDBJ databases">
        <title>Comparative genomics and taxonomic characterization of three novel marine species of genus Reichenbachiella exhibiting antioxidant and polysaccharide degradation activities.</title>
        <authorList>
            <person name="Muhammad N."/>
            <person name="Lee Y.-J."/>
            <person name="Ko J."/>
            <person name="Kim S.-G."/>
        </authorList>
    </citation>
    <scope>NUCLEOTIDE SEQUENCE</scope>
    <source>
        <strain evidence="3">Wsw4-B4</strain>
    </source>
</reference>
<dbReference type="PROSITE" id="PS50851">
    <property type="entry name" value="CHEW"/>
    <property type="match status" value="1"/>
</dbReference>
<evidence type="ECO:0000256" key="1">
    <source>
        <dbReference type="SAM" id="MobiDB-lite"/>
    </source>
</evidence>
<dbReference type="Gene3D" id="2.40.50.180">
    <property type="entry name" value="CheA-289, Domain 4"/>
    <property type="match status" value="1"/>
</dbReference>
<name>A0ABY6D084_9BACT</name>
<dbReference type="PANTHER" id="PTHR22617">
    <property type="entry name" value="CHEMOTAXIS SENSOR HISTIDINE KINASE-RELATED"/>
    <property type="match status" value="1"/>
</dbReference>
<dbReference type="EMBL" id="CP106735">
    <property type="protein sequence ID" value="UXX79508.1"/>
    <property type="molecule type" value="Genomic_DNA"/>
</dbReference>
<dbReference type="Proteomes" id="UP001062165">
    <property type="component" value="Chromosome"/>
</dbReference>
<dbReference type="InterPro" id="IPR036061">
    <property type="entry name" value="CheW-like_dom_sf"/>
</dbReference>
<sequence length="206" mass="22850">MAIGNNLKKGTKAAIPEKQEVQDATVDSSLVPKTETKLDQRDTQSLNQLNHDLEATQQVEENSRMLVVFPVGKEEYAFEIGQIKEVVPVPPISPVPQTKKYIQGVANVRGNVLAVIDLAKKFGLKKGQAADEINYVIVINSEDVKVAVVSSQVPETLMIKESQINSTADVMRKSNNEQHFINGVIKKDNRMIILIDILEMIKSDQD</sequence>
<evidence type="ECO:0000313" key="4">
    <source>
        <dbReference type="Proteomes" id="UP001062165"/>
    </source>
</evidence>
<keyword evidence="4" id="KW-1185">Reference proteome</keyword>
<dbReference type="Pfam" id="PF01584">
    <property type="entry name" value="CheW"/>
    <property type="match status" value="1"/>
</dbReference>
<dbReference type="InterPro" id="IPR002545">
    <property type="entry name" value="CheW-lke_dom"/>
</dbReference>
<accession>A0ABY6D084</accession>
<dbReference type="RefSeq" id="WP_263051240.1">
    <property type="nucleotide sequence ID" value="NZ_CP106735.1"/>
</dbReference>
<dbReference type="Gene3D" id="2.30.30.40">
    <property type="entry name" value="SH3 Domains"/>
    <property type="match status" value="1"/>
</dbReference>
<protein>
    <submittedName>
        <fullName evidence="3">Chemotaxis protein CheW</fullName>
    </submittedName>
</protein>
<feature type="region of interest" description="Disordered" evidence="1">
    <location>
        <begin position="1"/>
        <end position="28"/>
    </location>
</feature>
<dbReference type="SUPFAM" id="SSF50341">
    <property type="entry name" value="CheW-like"/>
    <property type="match status" value="1"/>
</dbReference>
<feature type="domain" description="CheW-like" evidence="2">
    <location>
        <begin position="63"/>
        <end position="206"/>
    </location>
</feature>
<proteinExistence type="predicted"/>
<evidence type="ECO:0000313" key="3">
    <source>
        <dbReference type="EMBL" id="UXX79508.1"/>
    </source>
</evidence>
<evidence type="ECO:0000259" key="2">
    <source>
        <dbReference type="PROSITE" id="PS50851"/>
    </source>
</evidence>
<gene>
    <name evidence="3" type="ORF">N7E81_00080</name>
</gene>
<dbReference type="InterPro" id="IPR039315">
    <property type="entry name" value="CheW"/>
</dbReference>
<organism evidence="3 4">
    <name type="scientific">Reichenbachiella carrageenanivorans</name>
    <dbReference type="NCBI Taxonomy" id="2979869"/>
    <lineage>
        <taxon>Bacteria</taxon>
        <taxon>Pseudomonadati</taxon>
        <taxon>Bacteroidota</taxon>
        <taxon>Cytophagia</taxon>
        <taxon>Cytophagales</taxon>
        <taxon>Reichenbachiellaceae</taxon>
        <taxon>Reichenbachiella</taxon>
    </lineage>
</organism>